<dbReference type="InterPro" id="IPR050597">
    <property type="entry name" value="Cytochrome_c_Oxidase_Subunit"/>
</dbReference>
<reference evidence="9 10" key="1">
    <citation type="submission" date="2017-01" db="EMBL/GenBank/DDBJ databases">
        <title>Complete genome of Tateyamaria omphalii DOK1-4 isolated from seawater in Dokdo.</title>
        <authorList>
            <person name="Kim J.H."/>
            <person name="Chi W.-J."/>
        </authorList>
    </citation>
    <scope>NUCLEOTIDE SEQUENCE [LARGE SCALE GENOMIC DNA]</scope>
    <source>
        <strain evidence="9 10">DOK1-4</strain>
    </source>
</reference>
<dbReference type="GO" id="GO:0046872">
    <property type="term" value="F:metal ion binding"/>
    <property type="evidence" value="ECO:0007669"/>
    <property type="project" value="UniProtKB-KW"/>
</dbReference>
<dbReference type="PANTHER" id="PTHR33751">
    <property type="entry name" value="CBB3-TYPE CYTOCHROME C OXIDASE SUBUNIT FIXP"/>
    <property type="match status" value="1"/>
</dbReference>
<feature type="domain" description="Cytochrome c" evidence="8">
    <location>
        <begin position="170"/>
        <end position="253"/>
    </location>
</feature>
<dbReference type="Pfam" id="PF00034">
    <property type="entry name" value="Cytochrom_C"/>
    <property type="match status" value="2"/>
</dbReference>
<dbReference type="AlphaFoldDB" id="A0A1P8MR74"/>
<protein>
    <submittedName>
        <fullName evidence="9">Cytochrome C</fullName>
    </submittedName>
</protein>
<dbReference type="Proteomes" id="UP000186336">
    <property type="component" value="Chromosome"/>
</dbReference>
<evidence type="ECO:0000313" key="9">
    <source>
        <dbReference type="EMBL" id="APX10558.1"/>
    </source>
</evidence>
<dbReference type="Gene3D" id="1.10.760.10">
    <property type="entry name" value="Cytochrome c-like domain"/>
    <property type="match status" value="2"/>
</dbReference>
<evidence type="ECO:0000259" key="8">
    <source>
        <dbReference type="PROSITE" id="PS51007"/>
    </source>
</evidence>
<dbReference type="SUPFAM" id="SSF46626">
    <property type="entry name" value="Cytochrome c"/>
    <property type="match status" value="2"/>
</dbReference>
<feature type="transmembrane region" description="Helical" evidence="7">
    <location>
        <begin position="6"/>
        <end position="27"/>
    </location>
</feature>
<keyword evidence="7" id="KW-1133">Transmembrane helix</keyword>
<evidence type="ECO:0000313" key="10">
    <source>
        <dbReference type="Proteomes" id="UP000186336"/>
    </source>
</evidence>
<dbReference type="InterPro" id="IPR036909">
    <property type="entry name" value="Cyt_c-like_dom_sf"/>
</dbReference>
<dbReference type="GO" id="GO:0009055">
    <property type="term" value="F:electron transfer activity"/>
    <property type="evidence" value="ECO:0007669"/>
    <property type="project" value="InterPro"/>
</dbReference>
<keyword evidence="2 6" id="KW-0349">Heme</keyword>
<dbReference type="EMBL" id="CP019312">
    <property type="protein sequence ID" value="APX10558.1"/>
    <property type="molecule type" value="Genomic_DNA"/>
</dbReference>
<gene>
    <name evidence="9" type="ORF">BWR18_01735</name>
</gene>
<dbReference type="STRING" id="299262.BWR18_01735"/>
<accession>A0A1P8MR74</accession>
<dbReference type="PROSITE" id="PS51007">
    <property type="entry name" value="CYTC"/>
    <property type="match status" value="2"/>
</dbReference>
<keyword evidence="1" id="KW-0813">Transport</keyword>
<evidence type="ECO:0000256" key="2">
    <source>
        <dbReference type="ARBA" id="ARBA00022617"/>
    </source>
</evidence>
<evidence type="ECO:0000256" key="4">
    <source>
        <dbReference type="ARBA" id="ARBA00022982"/>
    </source>
</evidence>
<evidence type="ECO:0000256" key="1">
    <source>
        <dbReference type="ARBA" id="ARBA00022448"/>
    </source>
</evidence>
<sequence length="273" mass="28840">MTRRHYIAGGVATALSIVIVAPLVAIAQNRAEQPGIGALEANLQDERVLFNATVNEPVDDDLLELGRLVAMGGAERGGSGMACITCHGANGMGDGSGAFPRLAGQAGWYTYKQLIDYASGARPNQVMSGISQRLTEREMEAVSAYYAAIDAPYHEPAGNVDVALLQWGGQLGAAGSAEKGIPACVNCHGPSGTGNPPSVPYLAGQDASYMTYQLQLWRDGVRDNDSMNVMSSIASKMTDEDMRAVSEYYARVRPTDHMADTAPRSVDTPAIAD</sequence>
<dbReference type="GO" id="GO:0020037">
    <property type="term" value="F:heme binding"/>
    <property type="evidence" value="ECO:0007669"/>
    <property type="project" value="InterPro"/>
</dbReference>
<name>A0A1P8MR74_9RHOB</name>
<keyword evidence="7" id="KW-0812">Transmembrane</keyword>
<evidence type="ECO:0000256" key="3">
    <source>
        <dbReference type="ARBA" id="ARBA00022723"/>
    </source>
</evidence>
<keyword evidence="4" id="KW-0249">Electron transport</keyword>
<keyword evidence="3 6" id="KW-0479">Metal-binding</keyword>
<evidence type="ECO:0000256" key="7">
    <source>
        <dbReference type="SAM" id="Phobius"/>
    </source>
</evidence>
<dbReference type="PANTHER" id="PTHR33751:SF9">
    <property type="entry name" value="CYTOCHROME C4"/>
    <property type="match status" value="1"/>
</dbReference>
<dbReference type="KEGG" id="tom:BWR18_01735"/>
<evidence type="ECO:0000256" key="6">
    <source>
        <dbReference type="PROSITE-ProRule" id="PRU00433"/>
    </source>
</evidence>
<proteinExistence type="predicted"/>
<dbReference type="InterPro" id="IPR009056">
    <property type="entry name" value="Cyt_c-like_dom"/>
</dbReference>
<keyword evidence="7" id="KW-0472">Membrane</keyword>
<dbReference type="OrthoDB" id="9773456at2"/>
<organism evidence="9 10">
    <name type="scientific">Tateyamaria omphalii</name>
    <dbReference type="NCBI Taxonomy" id="299262"/>
    <lineage>
        <taxon>Bacteria</taxon>
        <taxon>Pseudomonadati</taxon>
        <taxon>Pseudomonadota</taxon>
        <taxon>Alphaproteobacteria</taxon>
        <taxon>Rhodobacterales</taxon>
        <taxon>Roseobacteraceae</taxon>
        <taxon>Tateyamaria</taxon>
    </lineage>
</organism>
<dbReference type="RefSeq" id="WP_076626425.1">
    <property type="nucleotide sequence ID" value="NZ_CP019312.1"/>
</dbReference>
<keyword evidence="5 6" id="KW-0408">Iron</keyword>
<feature type="domain" description="Cytochrome c" evidence="8">
    <location>
        <begin position="67"/>
        <end position="150"/>
    </location>
</feature>
<evidence type="ECO:0000256" key="5">
    <source>
        <dbReference type="ARBA" id="ARBA00023004"/>
    </source>
</evidence>
<keyword evidence="10" id="KW-1185">Reference proteome</keyword>